<feature type="region of interest" description="Disordered" evidence="1">
    <location>
        <begin position="1"/>
        <end position="25"/>
    </location>
</feature>
<dbReference type="AlphaFoldDB" id="A0A2W2C8Z9"/>
<reference evidence="3 4" key="1">
    <citation type="submission" date="2018-01" db="EMBL/GenBank/DDBJ databases">
        <title>Draft genome sequence of Jishengella endophytica.</title>
        <authorList>
            <person name="Sahin N."/>
            <person name="Ay H."/>
            <person name="Saygin H."/>
        </authorList>
    </citation>
    <scope>NUCLEOTIDE SEQUENCE [LARGE SCALE GENOMIC DNA]</scope>
    <source>
        <strain evidence="3 4">DSM 45430</strain>
    </source>
</reference>
<dbReference type="GO" id="GO:0005975">
    <property type="term" value="P:carbohydrate metabolic process"/>
    <property type="evidence" value="ECO:0007669"/>
    <property type="project" value="InterPro"/>
</dbReference>
<name>A0A2W2C8Z9_9ACTN</name>
<gene>
    <name evidence="3" type="ORF">C1I93_29220</name>
</gene>
<dbReference type="RefSeq" id="WP_181445379.1">
    <property type="nucleotide sequence ID" value="NZ_POTX01000374.1"/>
</dbReference>
<accession>A0A2W2C8Z9</accession>
<feature type="compositionally biased region" description="Pro residues" evidence="1">
    <location>
        <begin position="1"/>
        <end position="20"/>
    </location>
</feature>
<dbReference type="InterPro" id="IPR012291">
    <property type="entry name" value="CBM2_carb-bd_dom_sf"/>
</dbReference>
<evidence type="ECO:0000256" key="1">
    <source>
        <dbReference type="SAM" id="MobiDB-lite"/>
    </source>
</evidence>
<dbReference type="InterPro" id="IPR008965">
    <property type="entry name" value="CBM2/CBM3_carb-bd_dom_sf"/>
</dbReference>
<dbReference type="Proteomes" id="UP000248627">
    <property type="component" value="Unassembled WGS sequence"/>
</dbReference>
<dbReference type="InterPro" id="IPR001919">
    <property type="entry name" value="CBD2"/>
</dbReference>
<protein>
    <submittedName>
        <fullName evidence="3">Chitin-binding protein</fullName>
    </submittedName>
</protein>
<dbReference type="EMBL" id="POTX01000374">
    <property type="protein sequence ID" value="PZF84667.1"/>
    <property type="molecule type" value="Genomic_DNA"/>
</dbReference>
<proteinExistence type="predicted"/>
<evidence type="ECO:0000313" key="4">
    <source>
        <dbReference type="Proteomes" id="UP000248627"/>
    </source>
</evidence>
<sequence length="122" mass="12743">TTPPPNPTTPPPNPTTPPPGHSGDCMAVYRITSTWSGGFQAEVEIMNHGSTPFNGWTATWTWPSGQQISQIWNATQNSSGSSVTVRNVSYNGNVGVNGSTTFGFLASTNGSNSLPTVSCARA</sequence>
<dbReference type="GO" id="GO:0030247">
    <property type="term" value="F:polysaccharide binding"/>
    <property type="evidence" value="ECO:0007669"/>
    <property type="project" value="UniProtKB-UniRule"/>
</dbReference>
<feature type="non-terminal residue" evidence="3">
    <location>
        <position position="1"/>
    </location>
</feature>
<dbReference type="GO" id="GO:0004553">
    <property type="term" value="F:hydrolase activity, hydrolyzing O-glycosyl compounds"/>
    <property type="evidence" value="ECO:0007669"/>
    <property type="project" value="InterPro"/>
</dbReference>
<feature type="domain" description="CBM2" evidence="2">
    <location>
        <begin position="18"/>
        <end position="122"/>
    </location>
</feature>
<organism evidence="3 4">
    <name type="scientific">Micromonospora endophytica</name>
    <dbReference type="NCBI Taxonomy" id="515350"/>
    <lineage>
        <taxon>Bacteria</taxon>
        <taxon>Bacillati</taxon>
        <taxon>Actinomycetota</taxon>
        <taxon>Actinomycetes</taxon>
        <taxon>Micromonosporales</taxon>
        <taxon>Micromonosporaceae</taxon>
        <taxon>Micromonospora</taxon>
    </lineage>
</organism>
<evidence type="ECO:0000259" key="2">
    <source>
        <dbReference type="PROSITE" id="PS51173"/>
    </source>
</evidence>
<comment type="caution">
    <text evidence="3">The sequence shown here is derived from an EMBL/GenBank/DDBJ whole genome shotgun (WGS) entry which is preliminary data.</text>
</comment>
<dbReference type="Pfam" id="PF00553">
    <property type="entry name" value="CBM_2"/>
    <property type="match status" value="1"/>
</dbReference>
<evidence type="ECO:0000313" key="3">
    <source>
        <dbReference type="EMBL" id="PZF84667.1"/>
    </source>
</evidence>
<dbReference type="SMART" id="SM00637">
    <property type="entry name" value="CBD_II"/>
    <property type="match status" value="1"/>
</dbReference>
<keyword evidence="4" id="KW-1185">Reference proteome</keyword>
<dbReference type="SUPFAM" id="SSF49384">
    <property type="entry name" value="Carbohydrate-binding domain"/>
    <property type="match status" value="1"/>
</dbReference>
<dbReference type="PROSITE" id="PS51173">
    <property type="entry name" value="CBM2"/>
    <property type="match status" value="1"/>
</dbReference>
<dbReference type="Gene3D" id="2.60.40.290">
    <property type="match status" value="1"/>
</dbReference>